<dbReference type="SMART" id="SM00937">
    <property type="entry name" value="PCRF"/>
    <property type="match status" value="1"/>
</dbReference>
<evidence type="ECO:0000313" key="5">
    <source>
        <dbReference type="EMBL" id="WVZ66276.1"/>
    </source>
</evidence>
<feature type="domain" description="Prokaryotic-type class I peptide chain release factors" evidence="4">
    <location>
        <begin position="368"/>
        <end position="384"/>
    </location>
</feature>
<sequence length="490" mass="54300">IIDIDNIFHRRILIALIPFPPQSARLRPARPPSASTPRLLARSSTGGMVDCPRLLLPAARVASVQYPLCAARSRFNLNQGRALFSVCLRRRRSCVPVQSASSGAGSQSSVADEPEAAEWAMQDFYVLRKDVELAVERVNDVRQSAGLEQLQGHIASLENKSADSSLWDDPSKAQEILVSLTEVKDKVKLLNDFKLQVEEAETIVKLTEELDSIDTGLLEEASKIIKALNKALDNFEMTQLLSGPYDKEGAVINISAGAGGTDAQDWADMLLRMYVRWGEKQRYKTRVVEKSPGEEAGIKSATVELEGRYAYGYLSGEKGTHRIVRQSPFNAKGLRQTSFAGVEVMPLLPEESMAVEIPEEDLEISFTRAGGKGGQNVNKVETAVRMVHIPTGIAVRCSEERTQLANKIKALSRLKAKLLVIAEEQRASEIKQIRGDMVKAEWGQQIRNYVFHPYKLVKDVRTGCETSDITGVMDGELDPFIRAYLKQMTE</sequence>
<dbReference type="Gene3D" id="3.30.70.1660">
    <property type="match status" value="1"/>
</dbReference>
<evidence type="ECO:0000256" key="2">
    <source>
        <dbReference type="ARBA" id="ARBA00022917"/>
    </source>
</evidence>
<dbReference type="PANTHER" id="PTHR43116">
    <property type="entry name" value="PEPTIDE CHAIN RELEASE FACTOR 2"/>
    <property type="match status" value="1"/>
</dbReference>
<accession>A0AAQ3WM54</accession>
<dbReference type="GO" id="GO:0016149">
    <property type="term" value="F:translation release factor activity, codon specific"/>
    <property type="evidence" value="ECO:0007669"/>
    <property type="project" value="InterPro"/>
</dbReference>
<dbReference type="InterPro" id="IPR004374">
    <property type="entry name" value="PrfB"/>
</dbReference>
<proteinExistence type="inferred from homology"/>
<dbReference type="InterPro" id="IPR000352">
    <property type="entry name" value="Pep_chain_release_fac_I"/>
</dbReference>
<dbReference type="PROSITE" id="PS00745">
    <property type="entry name" value="RF_PROK_I"/>
    <property type="match status" value="1"/>
</dbReference>
<dbReference type="Gene3D" id="3.30.160.20">
    <property type="match status" value="1"/>
</dbReference>
<comment type="similarity">
    <text evidence="1">Belongs to the prokaryotic/mitochondrial release factor family.</text>
</comment>
<keyword evidence="3" id="KW-0175">Coiled coil</keyword>
<dbReference type="Pfam" id="PF03462">
    <property type="entry name" value="PCRF"/>
    <property type="match status" value="1"/>
</dbReference>
<evidence type="ECO:0000313" key="6">
    <source>
        <dbReference type="Proteomes" id="UP001341281"/>
    </source>
</evidence>
<dbReference type="PANTHER" id="PTHR43116:SF3">
    <property type="entry name" value="CLASS I PEPTIDE CHAIN RELEASE FACTOR"/>
    <property type="match status" value="1"/>
</dbReference>
<evidence type="ECO:0000259" key="4">
    <source>
        <dbReference type="PROSITE" id="PS00745"/>
    </source>
</evidence>
<dbReference type="Gene3D" id="1.20.58.410">
    <property type="entry name" value="Release factor"/>
    <property type="match status" value="1"/>
</dbReference>
<dbReference type="SUPFAM" id="SSF75620">
    <property type="entry name" value="Release factor"/>
    <property type="match status" value="1"/>
</dbReference>
<name>A0AAQ3WM54_PASNO</name>
<dbReference type="InterPro" id="IPR005139">
    <property type="entry name" value="PCRF"/>
</dbReference>
<dbReference type="InterPro" id="IPR045853">
    <property type="entry name" value="Pep_chain_release_fac_I_sf"/>
</dbReference>
<dbReference type="AlphaFoldDB" id="A0AAQ3WM54"/>
<dbReference type="Pfam" id="PF00472">
    <property type="entry name" value="RF-1"/>
    <property type="match status" value="1"/>
</dbReference>
<feature type="non-terminal residue" evidence="5">
    <location>
        <position position="490"/>
    </location>
</feature>
<gene>
    <name evidence="5" type="ORF">U9M48_015520</name>
</gene>
<evidence type="ECO:0000256" key="3">
    <source>
        <dbReference type="SAM" id="Coils"/>
    </source>
</evidence>
<dbReference type="Proteomes" id="UP001341281">
    <property type="component" value="Chromosome 03"/>
</dbReference>
<dbReference type="GO" id="GO:0005737">
    <property type="term" value="C:cytoplasm"/>
    <property type="evidence" value="ECO:0007669"/>
    <property type="project" value="InterPro"/>
</dbReference>
<dbReference type="EMBL" id="CP144747">
    <property type="protein sequence ID" value="WVZ66276.1"/>
    <property type="molecule type" value="Genomic_DNA"/>
</dbReference>
<keyword evidence="6" id="KW-1185">Reference proteome</keyword>
<dbReference type="HAMAP" id="MF_00094">
    <property type="entry name" value="Rel_fac_2"/>
    <property type="match status" value="1"/>
</dbReference>
<evidence type="ECO:0000256" key="1">
    <source>
        <dbReference type="ARBA" id="ARBA00010835"/>
    </source>
</evidence>
<reference evidence="5 6" key="1">
    <citation type="submission" date="2024-02" db="EMBL/GenBank/DDBJ databases">
        <title>High-quality chromosome-scale genome assembly of Pensacola bahiagrass (Paspalum notatum Flugge var. saurae).</title>
        <authorList>
            <person name="Vega J.M."/>
            <person name="Podio M."/>
            <person name="Orjuela J."/>
            <person name="Siena L.A."/>
            <person name="Pessino S.C."/>
            <person name="Combes M.C."/>
            <person name="Mariac C."/>
            <person name="Albertini E."/>
            <person name="Pupilli F."/>
            <person name="Ortiz J.P.A."/>
            <person name="Leblanc O."/>
        </authorList>
    </citation>
    <scope>NUCLEOTIDE SEQUENCE [LARGE SCALE GENOMIC DNA]</scope>
    <source>
        <strain evidence="5">R1</strain>
        <tissue evidence="5">Leaf</tissue>
    </source>
</reference>
<organism evidence="5 6">
    <name type="scientific">Paspalum notatum var. saurae</name>
    <dbReference type="NCBI Taxonomy" id="547442"/>
    <lineage>
        <taxon>Eukaryota</taxon>
        <taxon>Viridiplantae</taxon>
        <taxon>Streptophyta</taxon>
        <taxon>Embryophyta</taxon>
        <taxon>Tracheophyta</taxon>
        <taxon>Spermatophyta</taxon>
        <taxon>Magnoliopsida</taxon>
        <taxon>Liliopsida</taxon>
        <taxon>Poales</taxon>
        <taxon>Poaceae</taxon>
        <taxon>PACMAD clade</taxon>
        <taxon>Panicoideae</taxon>
        <taxon>Andropogonodae</taxon>
        <taxon>Paspaleae</taxon>
        <taxon>Paspalinae</taxon>
        <taxon>Paspalum</taxon>
    </lineage>
</organism>
<protein>
    <recommendedName>
        <fullName evidence="4">Prokaryotic-type class I peptide chain release factors domain-containing protein</fullName>
    </recommendedName>
</protein>
<feature type="coiled-coil region" evidence="3">
    <location>
        <begin position="190"/>
        <end position="238"/>
    </location>
</feature>
<keyword evidence="2" id="KW-0648">Protein biosynthesis</keyword>
<dbReference type="NCBIfam" id="TIGR00020">
    <property type="entry name" value="prfB"/>
    <property type="match status" value="1"/>
</dbReference>